<keyword evidence="5" id="KW-0378">Hydrolase</keyword>
<keyword evidence="7" id="KW-0694">RNA-binding</keyword>
<dbReference type="PANTHER" id="PTHR30001">
    <property type="entry name" value="RIBONUCLEASE"/>
    <property type="match status" value="1"/>
</dbReference>
<keyword evidence="6" id="KW-0460">Magnesium</keyword>
<evidence type="ECO:0000256" key="3">
    <source>
        <dbReference type="ARBA" id="ARBA00022723"/>
    </source>
</evidence>
<dbReference type="Proteomes" id="UP000256845">
    <property type="component" value="Unassembled WGS sequence"/>
</dbReference>
<evidence type="ECO:0000256" key="2">
    <source>
        <dbReference type="ARBA" id="ARBA00022722"/>
    </source>
</evidence>
<dbReference type="InterPro" id="IPR019307">
    <property type="entry name" value="RNA-bd_AU-1/RNase_E/G"/>
</dbReference>
<evidence type="ECO:0000313" key="9">
    <source>
        <dbReference type="EMBL" id="RED52067.1"/>
    </source>
</evidence>
<dbReference type="GO" id="GO:0003723">
    <property type="term" value="F:RNA binding"/>
    <property type="evidence" value="ECO:0007669"/>
    <property type="project" value="UniProtKB-KW"/>
</dbReference>
<dbReference type="InterPro" id="IPR004659">
    <property type="entry name" value="RNase_E/G"/>
</dbReference>
<dbReference type="GO" id="GO:0046872">
    <property type="term" value="F:metal ion binding"/>
    <property type="evidence" value="ECO:0007669"/>
    <property type="project" value="UniProtKB-KW"/>
</dbReference>
<proteinExistence type="predicted"/>
<dbReference type="PANTHER" id="PTHR30001:SF1">
    <property type="entry name" value="RIBONUCLEASE E_G-LIKE PROTEIN, CHLOROPLASTIC"/>
    <property type="match status" value="1"/>
</dbReference>
<sequence length="457" mass="49841">MSKAVFDTLIEVSPGEVRAARVGEDGKLHELIIERIHEKSLVGGIYAGRVKRVEKGMDAAFVDIGEGELALLNRAKGISEGQNLIVQVTRDGRDGKGPAVTRNPSLLDRYLALVPGRKGLNWARAVGKGRDRARLEDFMTEFLDGREGYSVRGAAVAASGGALEAAVEGLEKRWNDLQAAHKADQSPRCLEEPMDLIARLMRDAGANARFAIDDRQAYLKAEKEAKATMTDLVEGLMFFNGKTPLFDEQEVEEQIDEALSREVYLPGGGNMVFDATEALTVIDVNMAEGAKQGDDAIFQVNRRAAEAIARQVTLRNVSGLIVIDFISMKNKGRAKKLVEILRGLFRDDSRHTDVLGLTAAGLMEITRQREGRSLETQMLNPRWPAIEPKPAAQACAVMRAALRLTGAGKPVAYASSEVQAVLNGEMADAMADVNRRLGQPLILKEGEDLVPPQVEME</sequence>
<dbReference type="SUPFAM" id="SSF50249">
    <property type="entry name" value="Nucleic acid-binding proteins"/>
    <property type="match status" value="1"/>
</dbReference>
<protein>
    <submittedName>
        <fullName evidence="9">Ribonuclease G</fullName>
    </submittedName>
</protein>
<evidence type="ECO:0000256" key="7">
    <source>
        <dbReference type="ARBA" id="ARBA00022884"/>
    </source>
</evidence>
<evidence type="ECO:0000313" key="10">
    <source>
        <dbReference type="Proteomes" id="UP000256845"/>
    </source>
</evidence>
<dbReference type="EMBL" id="QRDW01000002">
    <property type="protein sequence ID" value="RED52067.1"/>
    <property type="molecule type" value="Genomic_DNA"/>
</dbReference>
<dbReference type="GO" id="GO:0004540">
    <property type="term" value="F:RNA nuclease activity"/>
    <property type="evidence" value="ECO:0007669"/>
    <property type="project" value="InterPro"/>
</dbReference>
<dbReference type="GO" id="GO:0004519">
    <property type="term" value="F:endonuclease activity"/>
    <property type="evidence" value="ECO:0007669"/>
    <property type="project" value="UniProtKB-KW"/>
</dbReference>
<comment type="caution">
    <text evidence="9">The sequence shown here is derived from an EMBL/GenBank/DDBJ whole genome shotgun (WGS) entry which is preliminary data.</text>
</comment>
<keyword evidence="2" id="KW-0540">Nuclease</keyword>
<comment type="cofactor">
    <cofactor evidence="1">
        <name>Mg(2+)</name>
        <dbReference type="ChEBI" id="CHEBI:18420"/>
    </cofactor>
</comment>
<accession>A0A3D9HRD1</accession>
<evidence type="ECO:0000256" key="4">
    <source>
        <dbReference type="ARBA" id="ARBA00022759"/>
    </source>
</evidence>
<feature type="domain" description="RNA-binding protein AU-1/Ribonuclease E/G" evidence="8">
    <location>
        <begin position="105"/>
        <end position="369"/>
    </location>
</feature>
<name>A0A3D9HRD1_9PROT</name>
<keyword evidence="4" id="KW-0255">Endonuclease</keyword>
<gene>
    <name evidence="9" type="ORF">DFP90_10284</name>
</gene>
<dbReference type="GO" id="GO:0016787">
    <property type="term" value="F:hydrolase activity"/>
    <property type="evidence" value="ECO:0007669"/>
    <property type="project" value="UniProtKB-KW"/>
</dbReference>
<keyword evidence="3" id="KW-0479">Metal-binding</keyword>
<dbReference type="AlphaFoldDB" id="A0A3D9HRD1"/>
<reference evidence="9 10" key="1">
    <citation type="submission" date="2018-07" db="EMBL/GenBank/DDBJ databases">
        <title>Genomic Encyclopedia of Type Strains, Phase III (KMG-III): the genomes of soil and plant-associated and newly described type strains.</title>
        <authorList>
            <person name="Whitman W."/>
        </authorList>
    </citation>
    <scope>NUCLEOTIDE SEQUENCE [LARGE SCALE GENOMIC DNA]</scope>
    <source>
        <strain evidence="9 10">CECT 8488</strain>
    </source>
</reference>
<evidence type="ECO:0000256" key="5">
    <source>
        <dbReference type="ARBA" id="ARBA00022801"/>
    </source>
</evidence>
<dbReference type="RefSeq" id="WP_115935626.1">
    <property type="nucleotide sequence ID" value="NZ_QRDW01000002.1"/>
</dbReference>
<evidence type="ECO:0000256" key="1">
    <source>
        <dbReference type="ARBA" id="ARBA00001946"/>
    </source>
</evidence>
<dbReference type="Pfam" id="PF10150">
    <property type="entry name" value="RNase_E_G"/>
    <property type="match status" value="1"/>
</dbReference>
<dbReference type="CDD" id="cd04453">
    <property type="entry name" value="S1_RNase_E"/>
    <property type="match status" value="1"/>
</dbReference>
<dbReference type="Gene3D" id="2.40.50.140">
    <property type="entry name" value="Nucleic acid-binding proteins"/>
    <property type="match status" value="1"/>
</dbReference>
<keyword evidence="10" id="KW-1185">Reference proteome</keyword>
<dbReference type="GO" id="GO:0006364">
    <property type="term" value="P:rRNA processing"/>
    <property type="evidence" value="ECO:0007669"/>
    <property type="project" value="TreeGrafter"/>
</dbReference>
<evidence type="ECO:0000256" key="6">
    <source>
        <dbReference type="ARBA" id="ARBA00022842"/>
    </source>
</evidence>
<dbReference type="InterPro" id="IPR012340">
    <property type="entry name" value="NA-bd_OB-fold"/>
</dbReference>
<dbReference type="OrthoDB" id="9804278at2"/>
<dbReference type="GO" id="GO:0005737">
    <property type="term" value="C:cytoplasm"/>
    <property type="evidence" value="ECO:0007669"/>
    <property type="project" value="TreeGrafter"/>
</dbReference>
<evidence type="ECO:0000259" key="8">
    <source>
        <dbReference type="Pfam" id="PF10150"/>
    </source>
</evidence>
<organism evidence="9 10">
    <name type="scientific">Aestuariispira insulae</name>
    <dbReference type="NCBI Taxonomy" id="1461337"/>
    <lineage>
        <taxon>Bacteria</taxon>
        <taxon>Pseudomonadati</taxon>
        <taxon>Pseudomonadota</taxon>
        <taxon>Alphaproteobacteria</taxon>
        <taxon>Rhodospirillales</taxon>
        <taxon>Kiloniellaceae</taxon>
        <taxon>Aestuariispira</taxon>
    </lineage>
</organism>